<sequence>MAKILGTSVSFAGVLTMTLFRGPAIRNLWGAVIRIERNSVEHENWSSLLAVASCIIWSIWYIMQAVALKKYPAQLSLTAWMSILGAAQSAVLTAFIEHRPKAWAIGINVELWDIIYAGVVCSGLIIYVQLWCTEQKGPVFVTMFDPLSTLKVAVVAYFIVGERLYMGGAKRVTMNLKPILKY</sequence>
<keyword evidence="5 6" id="KW-0472">Membrane</keyword>
<dbReference type="InterPro" id="IPR030184">
    <property type="entry name" value="WAT1-related"/>
</dbReference>
<keyword evidence="3 6" id="KW-0812">Transmembrane</keyword>
<feature type="transmembrane region" description="Helical" evidence="6">
    <location>
        <begin position="75"/>
        <end position="96"/>
    </location>
</feature>
<name>A0A4Y7L7A0_PAPSO</name>
<evidence type="ECO:0000256" key="6">
    <source>
        <dbReference type="RuleBase" id="RU363077"/>
    </source>
</evidence>
<feature type="transmembrane region" description="Helical" evidence="6">
    <location>
        <begin position="102"/>
        <end position="127"/>
    </location>
</feature>
<keyword evidence="4 6" id="KW-1133">Transmembrane helix</keyword>
<protein>
    <recommendedName>
        <fullName evidence="6">WAT1-related protein</fullName>
    </recommendedName>
</protein>
<evidence type="ECO:0000313" key="8">
    <source>
        <dbReference type="EMBL" id="RZC80261.1"/>
    </source>
</evidence>
<dbReference type="GO" id="GO:0016020">
    <property type="term" value="C:membrane"/>
    <property type="evidence" value="ECO:0007669"/>
    <property type="project" value="UniProtKB-SubCell"/>
</dbReference>
<evidence type="ECO:0000256" key="5">
    <source>
        <dbReference type="ARBA" id="ARBA00023136"/>
    </source>
</evidence>
<proteinExistence type="inferred from homology"/>
<accession>A0A4Y7L7A0</accession>
<evidence type="ECO:0000256" key="2">
    <source>
        <dbReference type="ARBA" id="ARBA00007635"/>
    </source>
</evidence>
<dbReference type="Gramene" id="RZC80261">
    <property type="protein sequence ID" value="RZC80261"/>
    <property type="gene ID" value="C5167_042837"/>
</dbReference>
<dbReference type="OMA" id="HEEYTSK"/>
<evidence type="ECO:0000256" key="4">
    <source>
        <dbReference type="ARBA" id="ARBA00022989"/>
    </source>
</evidence>
<keyword evidence="9" id="KW-1185">Reference proteome</keyword>
<comment type="similarity">
    <text evidence="2 6">Belongs to the drug/metabolite transporter (DMT) superfamily. Plant drug/metabolite exporter (P-DME) (TC 2.A.7.4) family.</text>
</comment>
<feature type="transmembrane region" description="Helical" evidence="6">
    <location>
        <begin position="139"/>
        <end position="160"/>
    </location>
</feature>
<dbReference type="Pfam" id="PF00892">
    <property type="entry name" value="EamA"/>
    <property type="match status" value="1"/>
</dbReference>
<dbReference type="InterPro" id="IPR000620">
    <property type="entry name" value="EamA_dom"/>
</dbReference>
<evidence type="ECO:0000256" key="1">
    <source>
        <dbReference type="ARBA" id="ARBA00004141"/>
    </source>
</evidence>
<dbReference type="EMBL" id="CM010724">
    <property type="protein sequence ID" value="RZC80261.1"/>
    <property type="molecule type" value="Genomic_DNA"/>
</dbReference>
<evidence type="ECO:0000256" key="3">
    <source>
        <dbReference type="ARBA" id="ARBA00022692"/>
    </source>
</evidence>
<feature type="domain" description="EamA" evidence="7">
    <location>
        <begin position="45"/>
        <end position="164"/>
    </location>
</feature>
<dbReference type="Proteomes" id="UP000316621">
    <property type="component" value="Chromosome 10"/>
</dbReference>
<comment type="subcellular location">
    <subcellularLocation>
        <location evidence="1 6">Membrane</location>
        <topology evidence="1 6">Multi-pass membrane protein</topology>
    </subcellularLocation>
</comment>
<dbReference type="AlphaFoldDB" id="A0A4Y7L7A0"/>
<dbReference type="GO" id="GO:0022857">
    <property type="term" value="F:transmembrane transporter activity"/>
    <property type="evidence" value="ECO:0007669"/>
    <property type="project" value="InterPro"/>
</dbReference>
<gene>
    <name evidence="8" type="ORF">C5167_042837</name>
</gene>
<dbReference type="PANTHER" id="PTHR31218">
    <property type="entry name" value="WAT1-RELATED PROTEIN"/>
    <property type="match status" value="1"/>
</dbReference>
<comment type="caution">
    <text evidence="6">Lacks conserved residue(s) required for the propagation of feature annotation.</text>
</comment>
<evidence type="ECO:0000259" key="7">
    <source>
        <dbReference type="Pfam" id="PF00892"/>
    </source>
</evidence>
<evidence type="ECO:0000313" key="9">
    <source>
        <dbReference type="Proteomes" id="UP000316621"/>
    </source>
</evidence>
<reference evidence="8 9" key="1">
    <citation type="journal article" date="2018" name="Science">
        <title>The opium poppy genome and morphinan production.</title>
        <authorList>
            <person name="Guo L."/>
            <person name="Winzer T."/>
            <person name="Yang X."/>
            <person name="Li Y."/>
            <person name="Ning Z."/>
            <person name="He Z."/>
            <person name="Teodor R."/>
            <person name="Lu Y."/>
            <person name="Bowser T.A."/>
            <person name="Graham I.A."/>
            <person name="Ye K."/>
        </authorList>
    </citation>
    <scope>NUCLEOTIDE SEQUENCE [LARGE SCALE GENOMIC DNA]</scope>
    <source>
        <strain evidence="9">cv. HN1</strain>
        <tissue evidence="8">Leaves</tissue>
    </source>
</reference>
<organism evidence="8 9">
    <name type="scientific">Papaver somniferum</name>
    <name type="common">Opium poppy</name>
    <dbReference type="NCBI Taxonomy" id="3469"/>
    <lineage>
        <taxon>Eukaryota</taxon>
        <taxon>Viridiplantae</taxon>
        <taxon>Streptophyta</taxon>
        <taxon>Embryophyta</taxon>
        <taxon>Tracheophyta</taxon>
        <taxon>Spermatophyta</taxon>
        <taxon>Magnoliopsida</taxon>
        <taxon>Ranunculales</taxon>
        <taxon>Papaveraceae</taxon>
        <taxon>Papaveroideae</taxon>
        <taxon>Papaver</taxon>
    </lineage>
</organism>
<dbReference type="OrthoDB" id="1728340at2759"/>
<feature type="transmembrane region" description="Helical" evidence="6">
    <location>
        <begin position="45"/>
        <end position="63"/>
    </location>
</feature>